<keyword evidence="5" id="KW-0378">Hydrolase</keyword>
<sequence length="555" mass="63920">MPPKMMKREAVKKIVKKRITEAIEEYEKTRANPGNVGGSGPANTGGTVNVQGCSHKTFINGKPYPFNGMKGIVGLRRWIEKTEFKSTMTTEYCPTTEIQRMEEEIWTLTFKGDDIEAYNNRFHELALMPATLHDAINMAREQVEQAVQGKATREKDYKARVPGDKGACARAYVMGTENLQHNLNVVTSTFLVNDHYASILFDSGAEKSFVSTDFTPFINITPATLDTCYEVELADGKVVSTNIVLRGCTLALYNHCFKIDLLPTRLGTFDVIIEMDWLSYHRGVIVWYEKIVRIPLPNGELLEIQGLPPVREIEFHIDLIPGSLPVRGKVIAYASRQLKIHEKNYTTHDLELGAVVFALKTWRHYLYGTKSVIYTDHKRLQYIFDQKELNMRQRRQDDGGVYFFDRIWISSVGGVRKLIIDEAHTTSWDTHLLLVKFSYNNSYHKSINLLDQRLCKRLQKKIVQIKKRLKTARSRQKSYADKRRKPVEFKVRDRILLKVSLWKGVVRFGKKEKLAPRYVRPFEIVECVGPVAYRLKLPQVLSCIHDMFHVSNLKK</sequence>
<dbReference type="Pfam" id="PF24626">
    <property type="entry name" value="SH3_Tf2-1"/>
    <property type="match status" value="1"/>
</dbReference>
<dbReference type="Pfam" id="PF17917">
    <property type="entry name" value="RT_RNaseH"/>
    <property type="match status" value="1"/>
</dbReference>
<comment type="caution">
    <text evidence="9">The sequence shown here is derived from an EMBL/GenBank/DDBJ whole genome shotgun (WGS) entry which is preliminary data.</text>
</comment>
<dbReference type="GO" id="GO:0016787">
    <property type="term" value="F:hydrolase activity"/>
    <property type="evidence" value="ECO:0007669"/>
    <property type="project" value="UniProtKB-KW"/>
</dbReference>
<evidence type="ECO:0000256" key="2">
    <source>
        <dbReference type="ARBA" id="ARBA00022695"/>
    </source>
</evidence>
<dbReference type="PANTHER" id="PTHR46148">
    <property type="entry name" value="CHROMO DOMAIN-CONTAINING PROTEIN"/>
    <property type="match status" value="1"/>
</dbReference>
<dbReference type="CDD" id="cd00303">
    <property type="entry name" value="retropepsin_like"/>
    <property type="match status" value="1"/>
</dbReference>
<dbReference type="CDD" id="cd09274">
    <property type="entry name" value="RNase_HI_RT_Ty3"/>
    <property type="match status" value="1"/>
</dbReference>
<reference evidence="9" key="1">
    <citation type="journal article" date="2019" name="Sci. Rep.">
        <title>Draft genome of Tanacetum cinerariifolium, the natural source of mosquito coil.</title>
        <authorList>
            <person name="Yamashiro T."/>
            <person name="Shiraishi A."/>
            <person name="Satake H."/>
            <person name="Nakayama K."/>
        </authorList>
    </citation>
    <scope>NUCLEOTIDE SEQUENCE</scope>
</reference>
<dbReference type="InterPro" id="IPR021109">
    <property type="entry name" value="Peptidase_aspartic_dom_sf"/>
</dbReference>
<dbReference type="AlphaFoldDB" id="A0A6L2JTJ1"/>
<evidence type="ECO:0000313" key="9">
    <source>
        <dbReference type="EMBL" id="GEU40049.1"/>
    </source>
</evidence>
<keyword evidence="3" id="KW-0540">Nuclease</keyword>
<proteinExistence type="predicted"/>
<dbReference type="Pfam" id="PF08284">
    <property type="entry name" value="RVP_2"/>
    <property type="match status" value="1"/>
</dbReference>
<protein>
    <submittedName>
        <fullName evidence="9">Reverse transcriptase domain-containing protein</fullName>
    </submittedName>
</protein>
<dbReference type="EMBL" id="BKCJ010001252">
    <property type="protein sequence ID" value="GEU40049.1"/>
    <property type="molecule type" value="Genomic_DNA"/>
</dbReference>
<keyword evidence="6 9" id="KW-0695">RNA-directed DNA polymerase</keyword>
<dbReference type="InterPro" id="IPR043502">
    <property type="entry name" value="DNA/RNA_pol_sf"/>
</dbReference>
<keyword evidence="1" id="KW-0808">Transferase</keyword>
<evidence type="ECO:0000256" key="4">
    <source>
        <dbReference type="ARBA" id="ARBA00022759"/>
    </source>
</evidence>
<evidence type="ECO:0000256" key="5">
    <source>
        <dbReference type="ARBA" id="ARBA00022801"/>
    </source>
</evidence>
<evidence type="ECO:0000256" key="6">
    <source>
        <dbReference type="ARBA" id="ARBA00022918"/>
    </source>
</evidence>
<organism evidence="9">
    <name type="scientific">Tanacetum cinerariifolium</name>
    <name type="common">Dalmatian daisy</name>
    <name type="synonym">Chrysanthemum cinerariifolium</name>
    <dbReference type="NCBI Taxonomy" id="118510"/>
    <lineage>
        <taxon>Eukaryota</taxon>
        <taxon>Viridiplantae</taxon>
        <taxon>Streptophyta</taxon>
        <taxon>Embryophyta</taxon>
        <taxon>Tracheophyta</taxon>
        <taxon>Spermatophyta</taxon>
        <taxon>Magnoliopsida</taxon>
        <taxon>eudicotyledons</taxon>
        <taxon>Gunneridae</taxon>
        <taxon>Pentapetalae</taxon>
        <taxon>asterids</taxon>
        <taxon>campanulids</taxon>
        <taxon>Asterales</taxon>
        <taxon>Asteraceae</taxon>
        <taxon>Asteroideae</taxon>
        <taxon>Anthemideae</taxon>
        <taxon>Anthemidinae</taxon>
        <taxon>Tanacetum</taxon>
    </lineage>
</organism>
<evidence type="ECO:0000259" key="8">
    <source>
        <dbReference type="Pfam" id="PF24626"/>
    </source>
</evidence>
<gene>
    <name evidence="9" type="ORF">Tci_012027</name>
</gene>
<keyword evidence="2" id="KW-0548">Nucleotidyltransferase</keyword>
<dbReference type="InterPro" id="IPR056924">
    <property type="entry name" value="SH3_Tf2-1"/>
</dbReference>
<dbReference type="GO" id="GO:0004519">
    <property type="term" value="F:endonuclease activity"/>
    <property type="evidence" value="ECO:0007669"/>
    <property type="project" value="UniProtKB-KW"/>
</dbReference>
<feature type="domain" description="Reverse transcriptase RNase H-like" evidence="7">
    <location>
        <begin position="329"/>
        <end position="395"/>
    </location>
</feature>
<evidence type="ECO:0000256" key="3">
    <source>
        <dbReference type="ARBA" id="ARBA00022722"/>
    </source>
</evidence>
<accession>A0A6L2JTJ1</accession>
<evidence type="ECO:0000259" key="7">
    <source>
        <dbReference type="Pfam" id="PF17917"/>
    </source>
</evidence>
<dbReference type="PANTHER" id="PTHR46148:SF59">
    <property type="entry name" value="NUCLEOTIDYLTRANSFERASE, RIBONUCLEASE H"/>
    <property type="match status" value="1"/>
</dbReference>
<feature type="domain" description="Tf2-1-like SH3-like" evidence="8">
    <location>
        <begin position="493"/>
        <end position="555"/>
    </location>
</feature>
<name>A0A6L2JTJ1_TANCI</name>
<keyword evidence="4" id="KW-0255">Endonuclease</keyword>
<evidence type="ECO:0000256" key="1">
    <source>
        <dbReference type="ARBA" id="ARBA00022679"/>
    </source>
</evidence>
<dbReference type="InterPro" id="IPR041373">
    <property type="entry name" value="RT_RNaseH"/>
</dbReference>
<dbReference type="Gene3D" id="2.40.70.10">
    <property type="entry name" value="Acid Proteases"/>
    <property type="match status" value="1"/>
</dbReference>
<dbReference type="GO" id="GO:0003964">
    <property type="term" value="F:RNA-directed DNA polymerase activity"/>
    <property type="evidence" value="ECO:0007669"/>
    <property type="project" value="UniProtKB-KW"/>
</dbReference>
<dbReference type="SUPFAM" id="SSF56672">
    <property type="entry name" value="DNA/RNA polymerases"/>
    <property type="match status" value="1"/>
</dbReference>
<dbReference type="SUPFAM" id="SSF50630">
    <property type="entry name" value="Acid proteases"/>
    <property type="match status" value="1"/>
</dbReference>